<feature type="transmembrane region" description="Helical" evidence="2">
    <location>
        <begin position="187"/>
        <end position="204"/>
    </location>
</feature>
<dbReference type="PANTHER" id="PTHR11161:SF0">
    <property type="entry name" value="O-ACYLTRANSFERASE LIKE PROTEIN"/>
    <property type="match status" value="1"/>
</dbReference>
<evidence type="ECO:0000313" key="4">
    <source>
        <dbReference type="EMBL" id="KAK8767621.1"/>
    </source>
</evidence>
<proteinExistence type="predicted"/>
<feature type="transmembrane region" description="Helical" evidence="2">
    <location>
        <begin position="45"/>
        <end position="63"/>
    </location>
</feature>
<name>A0AAQ4DYT1_AMBAM</name>
<feature type="transmembrane region" description="Helical" evidence="2">
    <location>
        <begin position="6"/>
        <end position="24"/>
    </location>
</feature>
<organism evidence="4 5">
    <name type="scientific">Amblyomma americanum</name>
    <name type="common">Lone star tick</name>
    <dbReference type="NCBI Taxonomy" id="6943"/>
    <lineage>
        <taxon>Eukaryota</taxon>
        <taxon>Metazoa</taxon>
        <taxon>Ecdysozoa</taxon>
        <taxon>Arthropoda</taxon>
        <taxon>Chelicerata</taxon>
        <taxon>Arachnida</taxon>
        <taxon>Acari</taxon>
        <taxon>Parasitiformes</taxon>
        <taxon>Ixodida</taxon>
        <taxon>Ixodoidea</taxon>
        <taxon>Ixodidae</taxon>
        <taxon>Amblyomminae</taxon>
        <taxon>Amblyomma</taxon>
    </lineage>
</organism>
<dbReference type="InterPro" id="IPR052728">
    <property type="entry name" value="O2_lipid_transport_reg"/>
</dbReference>
<gene>
    <name evidence="4" type="ORF">V5799_005598</name>
</gene>
<evidence type="ECO:0000256" key="1">
    <source>
        <dbReference type="SAM" id="MobiDB-lite"/>
    </source>
</evidence>
<keyword evidence="2" id="KW-0472">Membrane</keyword>
<feature type="transmembrane region" description="Helical" evidence="2">
    <location>
        <begin position="210"/>
        <end position="230"/>
    </location>
</feature>
<sequence>MCDFVALIHFSACYSGYLLASIVWKQKRTGVVVFLFAVLRRLFRTMVPVFFLLMCLQLLPLIASGPDSKAFFDKIDEDFRRQWLAILLQVQNYAFKKDAIAPVFGHFWYLLVDFQFFLVTLPILLLLKNRPKVTVGVLALVSLVGCLIAMWQVAGSRKTPFIVLITESLSTFLETGYYYYFYPFYHAVCYFTGCITFFLVLRFTTRKISLPVQAAAWCVVVACGMCCIFMKTPWYRTRDPTTELGKLSAAFFDRILWSVFLSWITLSCATGRGGFVNTFLSWSPFTPLSRLAFGVYLIHLLFIQLLLCISRERMFFSHFFAVSLFFTTIVWSYLLSYLLFICCEAPTGRLDKLVFEPQRKQTEKSDGDAAPNANGTEDGLAHVVAKLRDT</sequence>
<feature type="transmembrane region" description="Helical" evidence="2">
    <location>
        <begin position="287"/>
        <end position="307"/>
    </location>
</feature>
<feature type="transmembrane region" description="Helical" evidence="2">
    <location>
        <begin position="134"/>
        <end position="154"/>
    </location>
</feature>
<comment type="caution">
    <text evidence="4">The sequence shown here is derived from an EMBL/GenBank/DDBJ whole genome shotgun (WGS) entry which is preliminary data.</text>
</comment>
<feature type="domain" description="Acyltransferase 3" evidence="3">
    <location>
        <begin position="15"/>
        <end position="336"/>
    </location>
</feature>
<evidence type="ECO:0000259" key="3">
    <source>
        <dbReference type="Pfam" id="PF01757"/>
    </source>
</evidence>
<keyword evidence="5" id="KW-1185">Reference proteome</keyword>
<protein>
    <recommendedName>
        <fullName evidence="3">Acyltransferase 3 domain-containing protein</fullName>
    </recommendedName>
</protein>
<feature type="region of interest" description="Disordered" evidence="1">
    <location>
        <begin position="361"/>
        <end position="380"/>
    </location>
</feature>
<dbReference type="GO" id="GO:0016747">
    <property type="term" value="F:acyltransferase activity, transferring groups other than amino-acyl groups"/>
    <property type="evidence" value="ECO:0007669"/>
    <property type="project" value="InterPro"/>
</dbReference>
<feature type="transmembrane region" description="Helical" evidence="2">
    <location>
        <begin position="107"/>
        <end position="127"/>
    </location>
</feature>
<evidence type="ECO:0000256" key="2">
    <source>
        <dbReference type="SAM" id="Phobius"/>
    </source>
</evidence>
<keyword evidence="2" id="KW-1133">Transmembrane helix</keyword>
<feature type="transmembrane region" description="Helical" evidence="2">
    <location>
        <begin position="251"/>
        <end position="275"/>
    </location>
</feature>
<dbReference type="EMBL" id="JARKHS020025302">
    <property type="protein sequence ID" value="KAK8767621.1"/>
    <property type="molecule type" value="Genomic_DNA"/>
</dbReference>
<dbReference type="PANTHER" id="PTHR11161">
    <property type="entry name" value="O-ACYLTRANSFERASE"/>
    <property type="match status" value="1"/>
</dbReference>
<keyword evidence="2" id="KW-0812">Transmembrane</keyword>
<dbReference type="InterPro" id="IPR002656">
    <property type="entry name" value="Acyl_transf_3_dom"/>
</dbReference>
<evidence type="ECO:0000313" key="5">
    <source>
        <dbReference type="Proteomes" id="UP001321473"/>
    </source>
</evidence>
<dbReference type="Proteomes" id="UP001321473">
    <property type="component" value="Unassembled WGS sequence"/>
</dbReference>
<dbReference type="Pfam" id="PF01757">
    <property type="entry name" value="Acyl_transf_3"/>
    <property type="match status" value="1"/>
</dbReference>
<accession>A0AAQ4DYT1</accession>
<reference evidence="4 5" key="1">
    <citation type="journal article" date="2023" name="Arcadia Sci">
        <title>De novo assembly of a long-read Amblyomma americanum tick genome.</title>
        <authorList>
            <person name="Chou S."/>
            <person name="Poskanzer K.E."/>
            <person name="Rollins M."/>
            <person name="Thuy-Boun P.S."/>
        </authorList>
    </citation>
    <scope>NUCLEOTIDE SEQUENCE [LARGE SCALE GENOMIC DNA]</scope>
    <source>
        <strain evidence="4">F_SG_1</strain>
        <tissue evidence="4">Salivary glands</tissue>
    </source>
</reference>
<feature type="transmembrane region" description="Helical" evidence="2">
    <location>
        <begin position="319"/>
        <end position="340"/>
    </location>
</feature>
<dbReference type="AlphaFoldDB" id="A0AAQ4DYT1"/>